<dbReference type="PRINTS" id="PR00625">
    <property type="entry name" value="JDOMAIN"/>
</dbReference>
<organism evidence="3 4">
    <name type="scientific">Seriola lalandi dorsalis</name>
    <dbReference type="NCBI Taxonomy" id="1841481"/>
    <lineage>
        <taxon>Eukaryota</taxon>
        <taxon>Metazoa</taxon>
        <taxon>Chordata</taxon>
        <taxon>Craniata</taxon>
        <taxon>Vertebrata</taxon>
        <taxon>Euteleostomi</taxon>
        <taxon>Actinopterygii</taxon>
        <taxon>Neopterygii</taxon>
        <taxon>Teleostei</taxon>
        <taxon>Neoteleostei</taxon>
        <taxon>Acanthomorphata</taxon>
        <taxon>Carangaria</taxon>
        <taxon>Carangiformes</taxon>
        <taxon>Carangidae</taxon>
        <taxon>Seriola</taxon>
    </lineage>
</organism>
<dbReference type="FunFam" id="3.40.30.10:FF:000106">
    <property type="entry name" value="DnaJ homolog subfamily C member 10"/>
    <property type="match status" value="1"/>
</dbReference>
<evidence type="ECO:0000259" key="2">
    <source>
        <dbReference type="PROSITE" id="PS51352"/>
    </source>
</evidence>
<dbReference type="GO" id="GO:0015035">
    <property type="term" value="F:protein-disulfide reductase activity"/>
    <property type="evidence" value="ECO:0007669"/>
    <property type="project" value="TreeGrafter"/>
</dbReference>
<protein>
    <submittedName>
        <fullName evidence="3">DnaJ (Hsp40) homolog, subfamily C, member 10</fullName>
    </submittedName>
</protein>
<dbReference type="PANTHER" id="PTHR44340">
    <property type="entry name" value="DNAJ HOMOLOG SUBFAMILY C MEMBER 10"/>
    <property type="match status" value="1"/>
</dbReference>
<dbReference type="GeneTree" id="ENSGT00940000155558"/>
<evidence type="ECO:0000313" key="4">
    <source>
        <dbReference type="Proteomes" id="UP000261360"/>
    </source>
</evidence>
<dbReference type="SUPFAM" id="SSF46565">
    <property type="entry name" value="Chaperone J-domain"/>
    <property type="match status" value="1"/>
</dbReference>
<dbReference type="InterPro" id="IPR035673">
    <property type="entry name" value="ERdj5_TRX_N"/>
</dbReference>
<dbReference type="GO" id="GO:0016671">
    <property type="term" value="F:oxidoreductase activity, acting on a sulfur group of donors, disulfide as acceptor"/>
    <property type="evidence" value="ECO:0007669"/>
    <property type="project" value="TreeGrafter"/>
</dbReference>
<dbReference type="Gene3D" id="3.40.30.10">
    <property type="entry name" value="Glutaredoxin"/>
    <property type="match status" value="1"/>
</dbReference>
<proteinExistence type="predicted"/>
<dbReference type="InterPro" id="IPR036249">
    <property type="entry name" value="Thioredoxin-like_sf"/>
</dbReference>
<sequence length="286" mass="32844">MGCRVVFGVQRPLPVRLTLLSLVLVTLLVAVWTEGQDYYTLLGVNREATTREIRQAFKKLALTMHPDKNPGDPSAHEKFLQVNRAYEVLKDEDLRKKYDKYGEKGLDEQQGGRYESWNFYRYDFGIYDDDLEIITLDSGDFEAAVNSGEIWFINFYFPRCSHCHQLAPAWREFAKEMDGVIRIGAVNCGDNNHLCRRKGINSYPSLFIYRAGQKPEKFNWERSKDNLVRFSMQFITTTVTQLWQGNVFSEIESAFSSGLGWLITFCSDTGGNTPSQTSGCFHLYSV</sequence>
<dbReference type="FunFam" id="1.10.287.110:FF:000029">
    <property type="entry name" value="DnaJ homolog subfamily C member 10"/>
    <property type="match status" value="1"/>
</dbReference>
<dbReference type="Ensembl" id="ENSSLDT00000024097.1">
    <property type="protein sequence ID" value="ENSSLDP00000023344.1"/>
    <property type="gene ID" value="ENSSLDG00000018065.1"/>
</dbReference>
<dbReference type="PANTHER" id="PTHR44340:SF1">
    <property type="entry name" value="DNAJ HOMOLOG SUBFAMILY C MEMBER 10"/>
    <property type="match status" value="1"/>
</dbReference>
<dbReference type="PROSITE" id="PS51352">
    <property type="entry name" value="THIOREDOXIN_2"/>
    <property type="match status" value="1"/>
</dbReference>
<dbReference type="InterPro" id="IPR052460">
    <property type="entry name" value="ER_disulfide_reductase"/>
</dbReference>
<reference evidence="3" key="1">
    <citation type="submission" date="2025-08" db="UniProtKB">
        <authorList>
            <consortium name="Ensembl"/>
        </authorList>
    </citation>
    <scope>IDENTIFICATION</scope>
</reference>
<dbReference type="Pfam" id="PF00226">
    <property type="entry name" value="DnaJ"/>
    <property type="match status" value="1"/>
</dbReference>
<dbReference type="CDD" id="cd03003">
    <property type="entry name" value="PDI_a_ERdj5_N"/>
    <property type="match status" value="1"/>
</dbReference>
<reference evidence="3" key="2">
    <citation type="submission" date="2025-09" db="UniProtKB">
        <authorList>
            <consortium name="Ensembl"/>
        </authorList>
    </citation>
    <scope>IDENTIFICATION</scope>
</reference>
<dbReference type="AlphaFoldDB" id="A0A3B4YKD0"/>
<keyword evidence="4" id="KW-1185">Reference proteome</keyword>
<evidence type="ECO:0000259" key="1">
    <source>
        <dbReference type="PROSITE" id="PS50076"/>
    </source>
</evidence>
<dbReference type="InterPro" id="IPR013766">
    <property type="entry name" value="Thioredoxin_domain"/>
</dbReference>
<dbReference type="PROSITE" id="PS50076">
    <property type="entry name" value="DNAJ_2"/>
    <property type="match status" value="1"/>
</dbReference>
<dbReference type="Proteomes" id="UP000261360">
    <property type="component" value="Unplaced"/>
</dbReference>
<dbReference type="Gene3D" id="1.10.287.110">
    <property type="entry name" value="DnaJ domain"/>
    <property type="match status" value="1"/>
</dbReference>
<name>A0A3B4YKD0_SERLL</name>
<dbReference type="InterPro" id="IPR036869">
    <property type="entry name" value="J_dom_sf"/>
</dbReference>
<dbReference type="GO" id="GO:0036498">
    <property type="term" value="P:IRE1-mediated unfolded protein response"/>
    <property type="evidence" value="ECO:0007669"/>
    <property type="project" value="TreeGrafter"/>
</dbReference>
<feature type="domain" description="Thioredoxin" evidence="2">
    <location>
        <begin position="122"/>
        <end position="236"/>
    </location>
</feature>
<accession>A0A3B4YKD0</accession>
<dbReference type="GO" id="GO:0051787">
    <property type="term" value="F:misfolded protein binding"/>
    <property type="evidence" value="ECO:0007669"/>
    <property type="project" value="TreeGrafter"/>
</dbReference>
<dbReference type="SMART" id="SM00271">
    <property type="entry name" value="DnaJ"/>
    <property type="match status" value="1"/>
</dbReference>
<dbReference type="CDD" id="cd06257">
    <property type="entry name" value="DnaJ"/>
    <property type="match status" value="1"/>
</dbReference>
<feature type="domain" description="J" evidence="1">
    <location>
        <begin position="37"/>
        <end position="102"/>
    </location>
</feature>
<dbReference type="SUPFAM" id="SSF52833">
    <property type="entry name" value="Thioredoxin-like"/>
    <property type="match status" value="1"/>
</dbReference>
<dbReference type="GO" id="GO:0005788">
    <property type="term" value="C:endoplasmic reticulum lumen"/>
    <property type="evidence" value="ECO:0007669"/>
    <property type="project" value="TreeGrafter"/>
</dbReference>
<dbReference type="InterPro" id="IPR001623">
    <property type="entry name" value="DnaJ_domain"/>
</dbReference>
<evidence type="ECO:0000313" key="3">
    <source>
        <dbReference type="Ensembl" id="ENSSLDP00000023344.1"/>
    </source>
</evidence>
<dbReference type="Pfam" id="PF00085">
    <property type="entry name" value="Thioredoxin"/>
    <property type="match status" value="1"/>
</dbReference>